<feature type="transmembrane region" description="Helical" evidence="5">
    <location>
        <begin position="272"/>
        <end position="288"/>
    </location>
</feature>
<feature type="transmembrane region" description="Helical" evidence="5">
    <location>
        <begin position="136"/>
        <end position="154"/>
    </location>
</feature>
<feature type="transmembrane region" description="Helical" evidence="5">
    <location>
        <begin position="54"/>
        <end position="71"/>
    </location>
</feature>
<proteinExistence type="predicted"/>
<feature type="transmembrane region" description="Helical" evidence="5">
    <location>
        <begin position="31"/>
        <end position="49"/>
    </location>
</feature>
<dbReference type="RefSeq" id="WP_245803534.1">
    <property type="nucleotide sequence ID" value="NZ_FUYR01000003.1"/>
</dbReference>
<evidence type="ECO:0000256" key="5">
    <source>
        <dbReference type="SAM" id="Phobius"/>
    </source>
</evidence>
<feature type="transmembrane region" description="Helical" evidence="5">
    <location>
        <begin position="417"/>
        <end position="434"/>
    </location>
</feature>
<keyword evidence="3 5" id="KW-1133">Transmembrane helix</keyword>
<keyword evidence="2 5" id="KW-0812">Transmembrane</keyword>
<feature type="transmembrane region" description="Helical" evidence="5">
    <location>
        <begin position="225"/>
        <end position="243"/>
    </location>
</feature>
<dbReference type="PANTHER" id="PTHR37422:SF17">
    <property type="entry name" value="O-ANTIGEN LIGASE"/>
    <property type="match status" value="1"/>
</dbReference>
<dbReference type="STRING" id="572036.SAMN05661099_2946"/>
<keyword evidence="7" id="KW-0436">Ligase</keyword>
<name>A0A1T5EER6_9SPHI</name>
<dbReference type="PANTHER" id="PTHR37422">
    <property type="entry name" value="TEICHURONIC ACID BIOSYNTHESIS PROTEIN TUAE"/>
    <property type="match status" value="1"/>
</dbReference>
<feature type="transmembrane region" description="Helical" evidence="5">
    <location>
        <begin position="250"/>
        <end position="266"/>
    </location>
</feature>
<dbReference type="InterPro" id="IPR007016">
    <property type="entry name" value="O-antigen_ligase-rel_domated"/>
</dbReference>
<dbReference type="EMBL" id="FUYR01000003">
    <property type="protein sequence ID" value="SKB82443.1"/>
    <property type="molecule type" value="Genomic_DNA"/>
</dbReference>
<dbReference type="GO" id="GO:0016874">
    <property type="term" value="F:ligase activity"/>
    <property type="evidence" value="ECO:0007669"/>
    <property type="project" value="UniProtKB-KW"/>
</dbReference>
<dbReference type="Proteomes" id="UP000189981">
    <property type="component" value="Unassembled WGS sequence"/>
</dbReference>
<comment type="subcellular location">
    <subcellularLocation>
        <location evidence="1">Membrane</location>
        <topology evidence="1">Multi-pass membrane protein</topology>
    </subcellularLocation>
</comment>
<feature type="domain" description="O-antigen ligase-related" evidence="6">
    <location>
        <begin position="256"/>
        <end position="395"/>
    </location>
</feature>
<reference evidence="8" key="1">
    <citation type="submission" date="2017-02" db="EMBL/GenBank/DDBJ databases">
        <authorList>
            <person name="Varghese N."/>
            <person name="Submissions S."/>
        </authorList>
    </citation>
    <scope>NUCLEOTIDE SEQUENCE [LARGE SCALE GENOMIC DNA]</scope>
    <source>
        <strain evidence="8">DSM 22385</strain>
    </source>
</reference>
<evidence type="ECO:0000256" key="3">
    <source>
        <dbReference type="ARBA" id="ARBA00022989"/>
    </source>
</evidence>
<evidence type="ECO:0000256" key="1">
    <source>
        <dbReference type="ARBA" id="ARBA00004141"/>
    </source>
</evidence>
<feature type="transmembrane region" description="Helical" evidence="5">
    <location>
        <begin position="7"/>
        <end position="25"/>
    </location>
</feature>
<feature type="transmembrane region" description="Helical" evidence="5">
    <location>
        <begin position="166"/>
        <end position="183"/>
    </location>
</feature>
<evidence type="ECO:0000256" key="4">
    <source>
        <dbReference type="ARBA" id="ARBA00023136"/>
    </source>
</evidence>
<feature type="transmembrane region" description="Helical" evidence="5">
    <location>
        <begin position="77"/>
        <end position="96"/>
    </location>
</feature>
<evidence type="ECO:0000313" key="7">
    <source>
        <dbReference type="EMBL" id="SKB82443.1"/>
    </source>
</evidence>
<feature type="transmembrane region" description="Helical" evidence="5">
    <location>
        <begin position="440"/>
        <end position="461"/>
    </location>
</feature>
<evidence type="ECO:0000256" key="2">
    <source>
        <dbReference type="ARBA" id="ARBA00022692"/>
    </source>
</evidence>
<feature type="transmembrane region" description="Helical" evidence="5">
    <location>
        <begin position="105"/>
        <end position="124"/>
    </location>
</feature>
<protein>
    <submittedName>
        <fullName evidence="7">O-antigen ligase like membrane protein</fullName>
    </submittedName>
</protein>
<keyword evidence="4 5" id="KW-0472">Membrane</keyword>
<sequence>MKNNRLLTLIIVLLTVSIGAGYLIYQGGVKTSALILVGTVAIPLIYGVIAHPKVGILVMLIAAYLIMWIMRMGLTSFPLGTLMDGLLALLILGLFIKQKYNPDWTILKGPISTLILIWIGYNFLEIINPSSTSRMAWMYTIRSVAIVMLSYFIFSYHIRSRDFLKLIIKVWLSLSMFAALYGFKQHHFGFFQFEEEYLNSDPLIMNLLFIGGVWRKFSIFSDPVAFSYNMVVSSLLCVGLMFGPVSRAKKWILGFMIAFFLLNMIYSGTRGAYVLFPAAMILLSILVFNKKVLMLTALGGIIVLILINIPTSNPALFRFQSAFKPSEDASFNVRAINQKMIQPYIQSHPMGGGLGSTGVWGQKFSPGSFLASFPPDSGYVRVAVELGWIGLLIFCTLIFVILKTGINNYYKIKDPELKSYCLAMTLIVFALNVGNYPQEALVQFPTNVYFYLVVALINVTLRLDQENNHLLNA</sequence>
<dbReference type="GO" id="GO:0016020">
    <property type="term" value="C:membrane"/>
    <property type="evidence" value="ECO:0007669"/>
    <property type="project" value="UniProtKB-SubCell"/>
</dbReference>
<keyword evidence="8" id="KW-1185">Reference proteome</keyword>
<evidence type="ECO:0000259" key="6">
    <source>
        <dbReference type="Pfam" id="PF04932"/>
    </source>
</evidence>
<dbReference type="Pfam" id="PF04932">
    <property type="entry name" value="Wzy_C"/>
    <property type="match status" value="1"/>
</dbReference>
<evidence type="ECO:0000313" key="8">
    <source>
        <dbReference type="Proteomes" id="UP000189981"/>
    </source>
</evidence>
<feature type="transmembrane region" description="Helical" evidence="5">
    <location>
        <begin position="293"/>
        <end position="311"/>
    </location>
</feature>
<dbReference type="InterPro" id="IPR051533">
    <property type="entry name" value="WaaL-like"/>
</dbReference>
<dbReference type="AlphaFoldDB" id="A0A1T5EER6"/>
<gene>
    <name evidence="7" type="ORF">SAMN05661099_2946</name>
</gene>
<organism evidence="7 8">
    <name type="scientific">Daejeonella lutea</name>
    <dbReference type="NCBI Taxonomy" id="572036"/>
    <lineage>
        <taxon>Bacteria</taxon>
        <taxon>Pseudomonadati</taxon>
        <taxon>Bacteroidota</taxon>
        <taxon>Sphingobacteriia</taxon>
        <taxon>Sphingobacteriales</taxon>
        <taxon>Sphingobacteriaceae</taxon>
        <taxon>Daejeonella</taxon>
    </lineage>
</organism>
<feature type="transmembrane region" description="Helical" evidence="5">
    <location>
        <begin position="386"/>
        <end position="405"/>
    </location>
</feature>
<accession>A0A1T5EER6</accession>